<dbReference type="PIRSF" id="PIRSF006755">
    <property type="entry name" value="DTB_synth"/>
    <property type="match status" value="1"/>
</dbReference>
<dbReference type="PANTHER" id="PTHR43210:SF5">
    <property type="entry name" value="DETHIOBIOTIN SYNTHETASE"/>
    <property type="match status" value="1"/>
</dbReference>
<comment type="cofactor">
    <cofactor evidence="1">
        <name>Mg(2+)</name>
        <dbReference type="ChEBI" id="CHEBI:18420"/>
    </cofactor>
</comment>
<sequence>MSILFISGTGTDVGKTIATAALASAFHHRGDRVIPVKPVQTGEPDGRGDIHTVERLSGIRGVEFTRYPDPLAPNLAARHAGLPQVTLPDLAREIRNIDAPDRIVLVEGAGGVLVRLADDVTLLDVAAELDAPLVLVTSLGLGSLNAAELSVQAARAAGVEVLGLIGGSASPEPSLAEQLNHGELTRICQLPLLGVLPAGAGDLLPDRFQTMAKSCLTLPL</sequence>
<dbReference type="InterPro" id="IPR004472">
    <property type="entry name" value="DTB_synth_BioD"/>
</dbReference>
<dbReference type="GO" id="GO:0004141">
    <property type="term" value="F:dethiobiotin synthase activity"/>
    <property type="evidence" value="ECO:0007669"/>
    <property type="project" value="UniProtKB-UniRule"/>
</dbReference>
<evidence type="ECO:0000256" key="1">
    <source>
        <dbReference type="HAMAP-Rule" id="MF_00336"/>
    </source>
</evidence>
<feature type="binding site" evidence="1">
    <location>
        <begin position="107"/>
        <end position="110"/>
    </location>
    <ligand>
        <name>ATP</name>
        <dbReference type="ChEBI" id="CHEBI:30616"/>
    </ligand>
</feature>
<dbReference type="SUPFAM" id="SSF52540">
    <property type="entry name" value="P-loop containing nucleoside triphosphate hydrolases"/>
    <property type="match status" value="1"/>
</dbReference>
<keyword evidence="1" id="KW-0479">Metal-binding</keyword>
<keyword evidence="3" id="KW-1185">Reference proteome</keyword>
<dbReference type="UniPathway" id="UPA00078">
    <property type="reaction ID" value="UER00161"/>
</dbReference>
<comment type="function">
    <text evidence="1">Catalyzes a mechanistically unusual reaction, the ATP-dependent insertion of CO2 between the N7 and N8 nitrogen atoms of 7,8-diaminopelargonic acid (DAPA, also called 7,8-diammoniononanoate) to form a ureido ring.</text>
</comment>
<comment type="subunit">
    <text evidence="1">Homodimer.</text>
</comment>
<dbReference type="NCBIfam" id="TIGR00347">
    <property type="entry name" value="bioD"/>
    <property type="match status" value="1"/>
</dbReference>
<keyword evidence="1" id="KW-0460">Magnesium</keyword>
<dbReference type="Proteomes" id="UP000650224">
    <property type="component" value="Unassembled WGS sequence"/>
</dbReference>
<keyword evidence="1" id="KW-0547">Nucleotide-binding</keyword>
<evidence type="ECO:0000313" key="2">
    <source>
        <dbReference type="EMBL" id="MBD8031042.1"/>
    </source>
</evidence>
<dbReference type="EC" id="6.3.3.3" evidence="1"/>
<dbReference type="HAMAP" id="MF_00336">
    <property type="entry name" value="BioD"/>
    <property type="match status" value="1"/>
</dbReference>
<dbReference type="PANTHER" id="PTHR43210">
    <property type="entry name" value="DETHIOBIOTIN SYNTHETASE"/>
    <property type="match status" value="1"/>
</dbReference>
<dbReference type="Pfam" id="PF13500">
    <property type="entry name" value="AAA_26"/>
    <property type="match status" value="1"/>
</dbReference>
<dbReference type="GO" id="GO:0005524">
    <property type="term" value="F:ATP binding"/>
    <property type="evidence" value="ECO:0007669"/>
    <property type="project" value="UniProtKB-UniRule"/>
</dbReference>
<evidence type="ECO:0000313" key="3">
    <source>
        <dbReference type="Proteomes" id="UP000650224"/>
    </source>
</evidence>
<keyword evidence="1" id="KW-0093">Biotin biosynthesis</keyword>
<protein>
    <recommendedName>
        <fullName evidence="1">ATP-dependent dethiobiotin synthetase BioD</fullName>
        <ecNumber evidence="1">6.3.3.3</ecNumber>
    </recommendedName>
    <alternativeName>
        <fullName evidence="1">DTB synthetase</fullName>
        <shortName evidence="1">DTBS</shortName>
    </alternativeName>
    <alternativeName>
        <fullName evidence="1">Dethiobiotin synthase</fullName>
    </alternativeName>
</protein>
<comment type="caution">
    <text evidence="2">The sequence shown here is derived from an EMBL/GenBank/DDBJ whole genome shotgun (WGS) entry which is preliminary data.</text>
</comment>
<feature type="binding site" evidence="1">
    <location>
        <position position="107"/>
    </location>
    <ligand>
        <name>Mg(2+)</name>
        <dbReference type="ChEBI" id="CHEBI:18420"/>
    </ligand>
</feature>
<comment type="catalytic activity">
    <reaction evidence="1">
        <text>(7R,8S)-7,8-diammoniononanoate + CO2 + ATP = (4R,5S)-dethiobiotin + ADP + phosphate + 3 H(+)</text>
        <dbReference type="Rhea" id="RHEA:15805"/>
        <dbReference type="ChEBI" id="CHEBI:15378"/>
        <dbReference type="ChEBI" id="CHEBI:16526"/>
        <dbReference type="ChEBI" id="CHEBI:30616"/>
        <dbReference type="ChEBI" id="CHEBI:43474"/>
        <dbReference type="ChEBI" id="CHEBI:149469"/>
        <dbReference type="ChEBI" id="CHEBI:149473"/>
        <dbReference type="ChEBI" id="CHEBI:456216"/>
        <dbReference type="EC" id="6.3.3.3"/>
    </reaction>
</comment>
<dbReference type="InterPro" id="IPR027417">
    <property type="entry name" value="P-loop_NTPase"/>
</dbReference>
<keyword evidence="1 2" id="KW-0436">Ligase</keyword>
<keyword evidence="1" id="KW-0963">Cytoplasm</keyword>
<accession>A0A8I0HR46</accession>
<organism evidence="2 3">
    <name type="scientific">Corynebacterium gallinarum</name>
    <dbReference type="NCBI Taxonomy" id="2762214"/>
    <lineage>
        <taxon>Bacteria</taxon>
        <taxon>Bacillati</taxon>
        <taxon>Actinomycetota</taxon>
        <taxon>Actinomycetes</taxon>
        <taxon>Mycobacteriales</taxon>
        <taxon>Corynebacteriaceae</taxon>
        <taxon>Corynebacterium</taxon>
    </lineage>
</organism>
<proteinExistence type="inferred from homology"/>
<dbReference type="EMBL" id="JACSPR010000010">
    <property type="protein sequence ID" value="MBD8031042.1"/>
    <property type="molecule type" value="Genomic_DNA"/>
</dbReference>
<gene>
    <name evidence="1 2" type="primary">bioD</name>
    <name evidence="2" type="ORF">H9627_12070</name>
</gene>
<comment type="subcellular location">
    <subcellularLocation>
        <location evidence="1">Cytoplasm</location>
    </subcellularLocation>
</comment>
<name>A0A8I0HR46_9CORY</name>
<dbReference type="GO" id="GO:0000287">
    <property type="term" value="F:magnesium ion binding"/>
    <property type="evidence" value="ECO:0007669"/>
    <property type="project" value="UniProtKB-UniRule"/>
</dbReference>
<dbReference type="CDD" id="cd03109">
    <property type="entry name" value="DTBS"/>
    <property type="match status" value="1"/>
</dbReference>
<feature type="binding site" evidence="1">
    <location>
        <position position="49"/>
    </location>
    <ligand>
        <name>Mg(2+)</name>
        <dbReference type="ChEBI" id="CHEBI:18420"/>
    </ligand>
</feature>
<dbReference type="Gene3D" id="3.40.50.300">
    <property type="entry name" value="P-loop containing nucleotide triphosphate hydrolases"/>
    <property type="match status" value="1"/>
</dbReference>
<feature type="binding site" evidence="1">
    <location>
        <position position="41"/>
    </location>
    <ligand>
        <name>substrate</name>
    </ligand>
</feature>
<comment type="pathway">
    <text evidence="1">Cofactor biosynthesis; biotin biosynthesis; biotin from 7,8-diaminononanoate: step 1/2.</text>
</comment>
<keyword evidence="1" id="KW-0067">ATP-binding</keyword>
<feature type="binding site" evidence="1">
    <location>
        <begin position="167"/>
        <end position="168"/>
    </location>
    <ligand>
        <name>ATP</name>
        <dbReference type="ChEBI" id="CHEBI:30616"/>
    </ligand>
</feature>
<dbReference type="AlphaFoldDB" id="A0A8I0HR46"/>
<feature type="binding site" evidence="1">
    <location>
        <begin position="12"/>
        <end position="17"/>
    </location>
    <ligand>
        <name>ATP</name>
        <dbReference type="ChEBI" id="CHEBI:30616"/>
    </ligand>
</feature>
<dbReference type="GO" id="GO:0005829">
    <property type="term" value="C:cytosol"/>
    <property type="evidence" value="ECO:0007669"/>
    <property type="project" value="TreeGrafter"/>
</dbReference>
<comment type="similarity">
    <text evidence="1">Belongs to the dethiobiotin synthetase family.</text>
</comment>
<dbReference type="GO" id="GO:0009102">
    <property type="term" value="P:biotin biosynthetic process"/>
    <property type="evidence" value="ECO:0007669"/>
    <property type="project" value="UniProtKB-UniRule"/>
</dbReference>
<feature type="binding site" evidence="1">
    <location>
        <position position="16"/>
    </location>
    <ligand>
        <name>Mg(2+)</name>
        <dbReference type="ChEBI" id="CHEBI:18420"/>
    </ligand>
</feature>
<feature type="binding site" evidence="1">
    <location>
        <position position="49"/>
    </location>
    <ligand>
        <name>ATP</name>
        <dbReference type="ChEBI" id="CHEBI:30616"/>
    </ligand>
</feature>
<comment type="caution">
    <text evidence="1">Lacks conserved residue(s) required for the propagation of feature annotation.</text>
</comment>
<reference evidence="2 3" key="1">
    <citation type="submission" date="2020-08" db="EMBL/GenBank/DDBJ databases">
        <title>A Genomic Blueprint of the Chicken Gut Microbiome.</title>
        <authorList>
            <person name="Gilroy R."/>
            <person name="Ravi A."/>
            <person name="Getino M."/>
            <person name="Pursley I."/>
            <person name="Horton D.L."/>
            <person name="Alikhan N.-F."/>
            <person name="Baker D."/>
            <person name="Gharbi K."/>
            <person name="Hall N."/>
            <person name="Watson M."/>
            <person name="Adriaenssens E.M."/>
            <person name="Foster-Nyarko E."/>
            <person name="Jarju S."/>
            <person name="Secka A."/>
            <person name="Antonio M."/>
            <person name="Oren A."/>
            <person name="Chaudhuri R."/>
            <person name="La Ragione R.M."/>
            <person name="Hildebrand F."/>
            <person name="Pallen M.J."/>
        </authorList>
    </citation>
    <scope>NUCLEOTIDE SEQUENCE [LARGE SCALE GENOMIC DNA]</scope>
    <source>
        <strain evidence="2 3">Sa1YVA5</strain>
    </source>
</reference>
<dbReference type="RefSeq" id="WP_191734286.1">
    <property type="nucleotide sequence ID" value="NZ_JACSPR010000010.1"/>
</dbReference>
<feature type="active site" evidence="1">
    <location>
        <position position="37"/>
    </location>
</feature>